<dbReference type="CDD" id="cd03201">
    <property type="entry name" value="GST_C_DHAR"/>
    <property type="match status" value="1"/>
</dbReference>
<dbReference type="PROSITE" id="PS50404">
    <property type="entry name" value="GST_NTER"/>
    <property type="match status" value="1"/>
</dbReference>
<keyword evidence="2" id="KW-0216">Detoxification</keyword>
<dbReference type="CDD" id="cd00018">
    <property type="entry name" value="AP2"/>
    <property type="match status" value="1"/>
</dbReference>
<comment type="catalytic activity">
    <reaction evidence="11">
        <text>L-dehydroascorbate + 2 glutathione = glutathione disulfide + L-ascorbate</text>
        <dbReference type="Rhea" id="RHEA:24424"/>
        <dbReference type="ChEBI" id="CHEBI:38290"/>
        <dbReference type="ChEBI" id="CHEBI:57925"/>
        <dbReference type="ChEBI" id="CHEBI:58297"/>
        <dbReference type="ChEBI" id="CHEBI:58539"/>
        <dbReference type="EC" id="1.8.5.1"/>
    </reaction>
</comment>
<dbReference type="InterPro" id="IPR036282">
    <property type="entry name" value="Glutathione-S-Trfase_C_sf"/>
</dbReference>
<dbReference type="Pfam" id="PF13410">
    <property type="entry name" value="GST_C_2"/>
    <property type="match status" value="1"/>
</dbReference>
<dbReference type="FunFam" id="1.20.1050.10:FF:000029">
    <property type="entry name" value="Glutathione S-transferase DHAR3, chloroplastic"/>
    <property type="match status" value="1"/>
</dbReference>
<dbReference type="PROSITE" id="PS51032">
    <property type="entry name" value="AP2_ERF"/>
    <property type="match status" value="1"/>
</dbReference>
<comment type="subcellular location">
    <subcellularLocation>
        <location evidence="1">Nucleus</location>
    </subcellularLocation>
</comment>
<dbReference type="SFLD" id="SFLDS00019">
    <property type="entry name" value="Glutathione_Transferase_(cytos"/>
    <property type="match status" value="1"/>
</dbReference>
<reference evidence="13" key="1">
    <citation type="journal article" date="2013" name="Nature">
        <title>Draft genome of the wheat A-genome progenitor Triticum urartu.</title>
        <authorList>
            <person name="Ling H.Q."/>
            <person name="Zhao S."/>
            <person name="Liu D."/>
            <person name="Wang J."/>
            <person name="Sun H."/>
            <person name="Zhang C."/>
            <person name="Fan H."/>
            <person name="Li D."/>
            <person name="Dong L."/>
            <person name="Tao Y."/>
            <person name="Gao C."/>
            <person name="Wu H."/>
            <person name="Li Y."/>
            <person name="Cui Y."/>
            <person name="Guo X."/>
            <person name="Zheng S."/>
            <person name="Wang B."/>
            <person name="Yu K."/>
            <person name="Liang Q."/>
            <person name="Yang W."/>
            <person name="Lou X."/>
            <person name="Chen J."/>
            <person name="Feng M."/>
            <person name="Jian J."/>
            <person name="Zhang X."/>
            <person name="Luo G."/>
            <person name="Jiang Y."/>
            <person name="Liu J."/>
            <person name="Wang Z."/>
            <person name="Sha Y."/>
            <person name="Zhang B."/>
            <person name="Wu H."/>
            <person name="Tang D."/>
            <person name="Shen Q."/>
            <person name="Xue P."/>
            <person name="Zou S."/>
            <person name="Wang X."/>
            <person name="Liu X."/>
            <person name="Wang F."/>
            <person name="Yang Y."/>
            <person name="An X."/>
            <person name="Dong Z."/>
            <person name="Zhang K."/>
            <person name="Zhang X."/>
            <person name="Luo M.C."/>
            <person name="Dvorak J."/>
            <person name="Tong Y."/>
            <person name="Wang J."/>
            <person name="Yang H."/>
            <person name="Li Z."/>
            <person name="Wang D."/>
            <person name="Zhang A."/>
            <person name="Wang J."/>
        </authorList>
    </citation>
    <scope>NUCLEOTIDE SEQUENCE</scope>
</reference>
<dbReference type="SUPFAM" id="SSF52833">
    <property type="entry name" value="Thioredoxin-like"/>
    <property type="match status" value="1"/>
</dbReference>
<dbReference type="STRING" id="4572.M7ZKX9"/>
<name>M7ZKX9_TRIUA</name>
<accession>M7ZKX9</accession>
<comment type="catalytic activity">
    <reaction evidence="10">
        <text>RX + glutathione = an S-substituted glutathione + a halide anion + H(+)</text>
        <dbReference type="Rhea" id="RHEA:16437"/>
        <dbReference type="ChEBI" id="CHEBI:15378"/>
        <dbReference type="ChEBI" id="CHEBI:16042"/>
        <dbReference type="ChEBI" id="CHEBI:17792"/>
        <dbReference type="ChEBI" id="CHEBI:57925"/>
        <dbReference type="ChEBI" id="CHEBI:90779"/>
        <dbReference type="EC" id="2.5.1.18"/>
    </reaction>
</comment>
<feature type="region of interest" description="Disordered" evidence="12">
    <location>
        <begin position="1"/>
        <end position="31"/>
    </location>
</feature>
<evidence type="ECO:0000256" key="4">
    <source>
        <dbReference type="ARBA" id="ARBA00023002"/>
    </source>
</evidence>
<organism evidence="13">
    <name type="scientific">Triticum urartu</name>
    <name type="common">Red wild einkorn</name>
    <name type="synonym">Crithodium urartu</name>
    <dbReference type="NCBI Taxonomy" id="4572"/>
    <lineage>
        <taxon>Eukaryota</taxon>
        <taxon>Viridiplantae</taxon>
        <taxon>Streptophyta</taxon>
        <taxon>Embryophyta</taxon>
        <taxon>Tracheophyta</taxon>
        <taxon>Spermatophyta</taxon>
        <taxon>Magnoliopsida</taxon>
        <taxon>Liliopsida</taxon>
        <taxon>Poales</taxon>
        <taxon>Poaceae</taxon>
        <taxon>BOP clade</taxon>
        <taxon>Pooideae</taxon>
        <taxon>Triticodae</taxon>
        <taxon>Triticeae</taxon>
        <taxon>Triticinae</taxon>
        <taxon>Triticum</taxon>
    </lineage>
</organism>
<evidence type="ECO:0000256" key="6">
    <source>
        <dbReference type="ARBA" id="ARBA00023125"/>
    </source>
</evidence>
<evidence type="ECO:0000256" key="9">
    <source>
        <dbReference type="ARBA" id="ARBA00024194"/>
    </source>
</evidence>
<keyword evidence="7" id="KW-0804">Transcription</keyword>
<evidence type="ECO:0000256" key="12">
    <source>
        <dbReference type="SAM" id="MobiDB-lite"/>
    </source>
</evidence>
<dbReference type="SMART" id="SM00380">
    <property type="entry name" value="AP2"/>
    <property type="match status" value="1"/>
</dbReference>
<dbReference type="FunFam" id="3.40.30.10:FF:000102">
    <property type="entry name" value="Glutathione S-transferase DHAR3 chloroplastic"/>
    <property type="match status" value="1"/>
</dbReference>
<keyword evidence="5" id="KW-0805">Transcription regulation</keyword>
<dbReference type="Gene3D" id="3.30.730.10">
    <property type="entry name" value="AP2/ERF domain"/>
    <property type="match status" value="1"/>
</dbReference>
<feature type="compositionally biased region" description="Basic and acidic residues" evidence="12">
    <location>
        <begin position="18"/>
        <end position="31"/>
    </location>
</feature>
<dbReference type="PROSITE" id="PS50405">
    <property type="entry name" value="GST_CTER"/>
    <property type="match status" value="1"/>
</dbReference>
<dbReference type="AlphaFoldDB" id="M7ZKX9"/>
<dbReference type="GO" id="GO:0005634">
    <property type="term" value="C:nucleus"/>
    <property type="evidence" value="ECO:0007669"/>
    <property type="project" value="UniProtKB-SubCell"/>
</dbReference>
<dbReference type="eggNOG" id="KOG1422">
    <property type="taxonomic scope" value="Eukaryota"/>
</dbReference>
<evidence type="ECO:0000256" key="10">
    <source>
        <dbReference type="ARBA" id="ARBA00047960"/>
    </source>
</evidence>
<dbReference type="InterPro" id="IPR004045">
    <property type="entry name" value="Glutathione_S-Trfase_N"/>
</dbReference>
<dbReference type="PANTHER" id="PTHR44420">
    <property type="entry name" value="GLUTATHIONE S-TRANSFERASE DHAR2-RELATED"/>
    <property type="match status" value="1"/>
</dbReference>
<evidence type="ECO:0000256" key="5">
    <source>
        <dbReference type="ARBA" id="ARBA00023015"/>
    </source>
</evidence>
<sequence length="402" mass="44775">MGSWPQRELRAVPAATRASREHASPQIDRARPLRFPAAGAVNRTPRRRLCVKAAVGHPDTLGDCPFSQRVLLTLEEKKVPYQMKLIDVSNKPDWFLKINPEGKVPVYNGGDGKWIADSDVITQVIEEKYPTPSLVTPAEYASVGSKIFSTFVTFLKSKDASDGSEKALVDELQALEEHLKAHGPYINGANISAVDLSLAPKLYHLQVALEHFKGWKVPETLTSVHAYTEALFSRESFVKTKATKENLIAGWAPKVNPEWRSASEEVRCAPRCRHRALLVDAFSSVADSSAVDMPLRARSSFGYRGVRVCPSGMFYAEIRSSGVRLSLGTFETVHEADRAYDAAVWRLFRTSLHMNFDDARTCQQAQDLVPPLRLVTDKDGHEHCRRQCCLLITEADELAMAE</sequence>
<evidence type="ECO:0000256" key="1">
    <source>
        <dbReference type="ARBA" id="ARBA00004123"/>
    </source>
</evidence>
<keyword evidence="6" id="KW-0238">DNA-binding</keyword>
<dbReference type="InterPro" id="IPR040079">
    <property type="entry name" value="Glutathione_S-Trfase"/>
</dbReference>
<dbReference type="InterPro" id="IPR001471">
    <property type="entry name" value="AP2/ERF_dom"/>
</dbReference>
<dbReference type="GO" id="GO:0004364">
    <property type="term" value="F:glutathione transferase activity"/>
    <property type="evidence" value="ECO:0007669"/>
    <property type="project" value="UniProtKB-EC"/>
</dbReference>
<dbReference type="SFLD" id="SFLDG00358">
    <property type="entry name" value="Main_(cytGST)"/>
    <property type="match status" value="1"/>
</dbReference>
<dbReference type="InterPro" id="IPR036955">
    <property type="entry name" value="AP2/ERF_dom_sf"/>
</dbReference>
<keyword evidence="4" id="KW-0560">Oxidoreductase</keyword>
<dbReference type="SUPFAM" id="SSF47616">
    <property type="entry name" value="GST C-terminal domain-like"/>
    <property type="match status" value="1"/>
</dbReference>
<protein>
    <submittedName>
        <fullName evidence="13">Glutathione S-transferase DHAR2</fullName>
    </submittedName>
</protein>
<dbReference type="Gene3D" id="1.20.1050.10">
    <property type="match status" value="1"/>
</dbReference>
<proteinExistence type="inferred from homology"/>
<dbReference type="EMBL" id="KD200703">
    <property type="protein sequence ID" value="EMS52980.1"/>
    <property type="molecule type" value="Genomic_DNA"/>
</dbReference>
<dbReference type="GO" id="GO:0045174">
    <property type="term" value="F:glutathione dehydrogenase (ascorbate) activity"/>
    <property type="evidence" value="ECO:0007669"/>
    <property type="project" value="UniProtKB-EC"/>
</dbReference>
<evidence type="ECO:0000256" key="7">
    <source>
        <dbReference type="ARBA" id="ARBA00023163"/>
    </source>
</evidence>
<evidence type="ECO:0000256" key="2">
    <source>
        <dbReference type="ARBA" id="ARBA00022575"/>
    </source>
</evidence>
<dbReference type="InterPro" id="IPR036249">
    <property type="entry name" value="Thioredoxin-like_sf"/>
</dbReference>
<dbReference type="InterPro" id="IPR044627">
    <property type="entry name" value="DHAR1/2/3/4"/>
</dbReference>
<dbReference type="GO" id="GO:0003700">
    <property type="term" value="F:DNA-binding transcription factor activity"/>
    <property type="evidence" value="ECO:0007669"/>
    <property type="project" value="InterPro"/>
</dbReference>
<evidence type="ECO:0000256" key="8">
    <source>
        <dbReference type="ARBA" id="ARBA00023242"/>
    </source>
</evidence>
<evidence type="ECO:0000256" key="11">
    <source>
        <dbReference type="ARBA" id="ARBA00049544"/>
    </source>
</evidence>
<comment type="similarity">
    <text evidence="9">Belongs to the GST superfamily. DHAR family.</text>
</comment>
<dbReference type="Gene3D" id="3.40.30.10">
    <property type="entry name" value="Glutaredoxin"/>
    <property type="match status" value="1"/>
</dbReference>
<dbReference type="PANTHER" id="PTHR44420:SF2">
    <property type="entry name" value="GLUTATHIONE S-TRANSFERASE DHAR2-RELATED"/>
    <property type="match status" value="1"/>
</dbReference>
<evidence type="ECO:0000256" key="3">
    <source>
        <dbReference type="ARBA" id="ARBA00022679"/>
    </source>
</evidence>
<evidence type="ECO:0000313" key="13">
    <source>
        <dbReference type="EMBL" id="EMS52980.1"/>
    </source>
</evidence>
<dbReference type="SUPFAM" id="SSF54171">
    <property type="entry name" value="DNA-binding domain"/>
    <property type="match status" value="1"/>
</dbReference>
<keyword evidence="3 13" id="KW-0808">Transferase</keyword>
<dbReference type="InterPro" id="IPR010987">
    <property type="entry name" value="Glutathione-S-Trfase_C-like"/>
</dbReference>
<dbReference type="InterPro" id="IPR016177">
    <property type="entry name" value="DNA-bd_dom_sf"/>
</dbReference>
<dbReference type="CDD" id="cd00570">
    <property type="entry name" value="GST_N_family"/>
    <property type="match status" value="1"/>
</dbReference>
<gene>
    <name evidence="13" type="ORF">TRIUR3_18522</name>
</gene>
<dbReference type="Pfam" id="PF13409">
    <property type="entry name" value="GST_N_2"/>
    <property type="match status" value="1"/>
</dbReference>
<keyword evidence="8" id="KW-0539">Nucleus</keyword>
<dbReference type="GO" id="GO:0003677">
    <property type="term" value="F:DNA binding"/>
    <property type="evidence" value="ECO:0007669"/>
    <property type="project" value="UniProtKB-KW"/>
</dbReference>
<dbReference type="GO" id="GO:0033355">
    <property type="term" value="P:ascorbate glutathione cycle"/>
    <property type="evidence" value="ECO:0007669"/>
    <property type="project" value="InterPro"/>
</dbReference>